<name>A0ABW1KTR6_9PROT</name>
<dbReference type="Pfam" id="PF02700">
    <property type="entry name" value="PurS"/>
    <property type="match status" value="1"/>
</dbReference>
<keyword evidence="5 6" id="KW-0067">ATP-binding</keyword>
<evidence type="ECO:0000313" key="7">
    <source>
        <dbReference type="EMBL" id="MFC6033917.1"/>
    </source>
</evidence>
<comment type="function">
    <text evidence="6">Part of the phosphoribosylformylglycinamidine synthase complex involved in the purines biosynthetic pathway. Catalyzes the ATP-dependent conversion of formylglycinamide ribonucleotide (FGAR) and glutamine to yield formylglycinamidine ribonucleotide (FGAM) and glutamate. The FGAM synthase complex is composed of three subunits. PurQ produces an ammonia molecule by converting glutamine to glutamate. PurL transfers the ammonia molecule to FGAR to form FGAM in an ATP-dependent manner. PurS interacts with PurQ and PurL and is thought to assist in the transfer of the ammonia molecule from PurQ to PurL.</text>
</comment>
<evidence type="ECO:0000256" key="2">
    <source>
        <dbReference type="ARBA" id="ARBA00022598"/>
    </source>
</evidence>
<dbReference type="Proteomes" id="UP001596116">
    <property type="component" value="Unassembled WGS sequence"/>
</dbReference>
<dbReference type="PANTHER" id="PTHR34696:SF1">
    <property type="entry name" value="PHOSPHORIBOSYLFORMYLGLYCINAMIDINE SYNTHASE SUBUNIT PURS"/>
    <property type="match status" value="1"/>
</dbReference>
<dbReference type="Gene3D" id="3.30.1280.10">
    <property type="entry name" value="Phosphoribosylformylglycinamidine synthase subunit PurS"/>
    <property type="match status" value="1"/>
</dbReference>
<evidence type="ECO:0000256" key="4">
    <source>
        <dbReference type="ARBA" id="ARBA00022755"/>
    </source>
</evidence>
<dbReference type="SUPFAM" id="SSF82697">
    <property type="entry name" value="PurS-like"/>
    <property type="match status" value="1"/>
</dbReference>
<accession>A0ABW1KTR6</accession>
<dbReference type="InterPro" id="IPR036604">
    <property type="entry name" value="PurS-like_sf"/>
</dbReference>
<keyword evidence="2 6" id="KW-0436">Ligase</keyword>
<comment type="catalytic activity">
    <reaction evidence="6">
        <text>N(2)-formyl-N(1)-(5-phospho-beta-D-ribosyl)glycinamide + L-glutamine + ATP + H2O = 2-formamido-N(1)-(5-O-phospho-beta-D-ribosyl)acetamidine + L-glutamate + ADP + phosphate + H(+)</text>
        <dbReference type="Rhea" id="RHEA:17129"/>
        <dbReference type="ChEBI" id="CHEBI:15377"/>
        <dbReference type="ChEBI" id="CHEBI:15378"/>
        <dbReference type="ChEBI" id="CHEBI:29985"/>
        <dbReference type="ChEBI" id="CHEBI:30616"/>
        <dbReference type="ChEBI" id="CHEBI:43474"/>
        <dbReference type="ChEBI" id="CHEBI:58359"/>
        <dbReference type="ChEBI" id="CHEBI:147286"/>
        <dbReference type="ChEBI" id="CHEBI:147287"/>
        <dbReference type="ChEBI" id="CHEBI:456216"/>
        <dbReference type="EC" id="6.3.5.3"/>
    </reaction>
</comment>
<comment type="caution">
    <text evidence="7">The sequence shown here is derived from an EMBL/GenBank/DDBJ whole genome shotgun (WGS) entry which is preliminary data.</text>
</comment>
<evidence type="ECO:0000256" key="1">
    <source>
        <dbReference type="ARBA" id="ARBA00022490"/>
    </source>
</evidence>
<dbReference type="EC" id="6.3.5.3" evidence="6"/>
<comment type="similarity">
    <text evidence="6">Belongs to the PurS family.</text>
</comment>
<protein>
    <recommendedName>
        <fullName evidence="6">Phosphoribosylformylglycinamidine synthase subunit PurS</fullName>
        <shortName evidence="6">FGAM synthase</shortName>
        <ecNumber evidence="6">6.3.5.3</ecNumber>
    </recommendedName>
    <alternativeName>
        <fullName evidence="6">Formylglycinamide ribonucleotide amidotransferase subunit III</fullName>
        <shortName evidence="6">FGAR amidotransferase III</shortName>
        <shortName evidence="6">FGAR-AT III</shortName>
    </alternativeName>
    <alternativeName>
        <fullName evidence="6">Phosphoribosylformylglycinamidine synthase subunit III</fullName>
    </alternativeName>
</protein>
<dbReference type="NCBIfam" id="TIGR00302">
    <property type="entry name" value="phosphoribosylformylglycinamidine synthase subunit PurS"/>
    <property type="match status" value="1"/>
</dbReference>
<comment type="subunit">
    <text evidence="6">Part of the FGAM synthase complex composed of 1 PurL, 1 PurQ and 2 PurS subunits.</text>
</comment>
<dbReference type="EMBL" id="JBHPON010000001">
    <property type="protein sequence ID" value="MFC6033917.1"/>
    <property type="molecule type" value="Genomic_DNA"/>
</dbReference>
<sequence length="80" mass="8419">MKAKITITLKNGVLDPQGAAIESALAGLGFDGAQGVRQGKVIEMKLAETDEAAARATAEEMCKKLLANPVMENYSIEILA</sequence>
<keyword evidence="3 6" id="KW-0547">Nucleotide-binding</keyword>
<reference evidence="7 8" key="1">
    <citation type="submission" date="2024-09" db="EMBL/GenBank/DDBJ databases">
        <authorList>
            <person name="Zhang Z.-H."/>
        </authorList>
    </citation>
    <scope>NUCLEOTIDE SEQUENCE [LARGE SCALE GENOMIC DNA]</scope>
    <source>
        <strain evidence="7 8">HHTR114</strain>
    </source>
</reference>
<organism evidence="7 8">
    <name type="scientific">Hyphococcus aureus</name>
    <dbReference type="NCBI Taxonomy" id="2666033"/>
    <lineage>
        <taxon>Bacteria</taxon>
        <taxon>Pseudomonadati</taxon>
        <taxon>Pseudomonadota</taxon>
        <taxon>Alphaproteobacteria</taxon>
        <taxon>Parvularculales</taxon>
        <taxon>Parvularculaceae</taxon>
        <taxon>Hyphococcus</taxon>
    </lineage>
</organism>
<gene>
    <name evidence="6 7" type="primary">purS</name>
    <name evidence="7" type="ORF">ACFMB1_00075</name>
</gene>
<dbReference type="NCBIfam" id="NF004630">
    <property type="entry name" value="PRK05974.1"/>
    <property type="match status" value="1"/>
</dbReference>
<keyword evidence="4 6" id="KW-0658">Purine biosynthesis</keyword>
<evidence type="ECO:0000256" key="5">
    <source>
        <dbReference type="ARBA" id="ARBA00022840"/>
    </source>
</evidence>
<dbReference type="GO" id="GO:0004642">
    <property type="term" value="F:phosphoribosylformylglycinamidine synthase activity"/>
    <property type="evidence" value="ECO:0007669"/>
    <property type="project" value="UniProtKB-EC"/>
</dbReference>
<dbReference type="InterPro" id="IPR003850">
    <property type="entry name" value="PurS"/>
</dbReference>
<proteinExistence type="inferred from homology"/>
<dbReference type="PANTHER" id="PTHR34696">
    <property type="entry name" value="PHOSPHORIBOSYLFORMYLGLYCINAMIDINE SYNTHASE SUBUNIT PURS"/>
    <property type="match status" value="1"/>
</dbReference>
<evidence type="ECO:0000313" key="8">
    <source>
        <dbReference type="Proteomes" id="UP001596116"/>
    </source>
</evidence>
<comment type="pathway">
    <text evidence="6">Purine metabolism; IMP biosynthesis via de novo pathway; 5-amino-1-(5-phospho-D-ribosyl)imidazole from N(2)-formyl-N(1)-(5-phospho-D-ribosyl)glycinamide: step 1/2.</text>
</comment>
<comment type="subcellular location">
    <subcellularLocation>
        <location evidence="6">Cytoplasm</location>
    </subcellularLocation>
</comment>
<evidence type="ECO:0000256" key="6">
    <source>
        <dbReference type="HAMAP-Rule" id="MF_01926"/>
    </source>
</evidence>
<keyword evidence="1 6" id="KW-0963">Cytoplasm</keyword>
<keyword evidence="8" id="KW-1185">Reference proteome</keyword>
<evidence type="ECO:0000256" key="3">
    <source>
        <dbReference type="ARBA" id="ARBA00022741"/>
    </source>
</evidence>
<dbReference type="HAMAP" id="MF_01926">
    <property type="entry name" value="PurS"/>
    <property type="match status" value="1"/>
</dbReference>
<dbReference type="RefSeq" id="WP_379880797.1">
    <property type="nucleotide sequence ID" value="NZ_JBHPON010000001.1"/>
</dbReference>